<keyword evidence="1" id="KW-0175">Coiled coil</keyword>
<evidence type="ECO:0000313" key="3">
    <source>
        <dbReference type="EMBL" id="KAL3823575.1"/>
    </source>
</evidence>
<dbReference type="EMBL" id="JALLPB020000034">
    <property type="protein sequence ID" value="KAL3823575.1"/>
    <property type="molecule type" value="Genomic_DNA"/>
</dbReference>
<comment type="caution">
    <text evidence="3">The sequence shown here is derived from an EMBL/GenBank/DDBJ whole genome shotgun (WGS) entry which is preliminary data.</text>
</comment>
<name>A0ABD3SGJ7_9STRA</name>
<accession>A0ABD3SGJ7</accession>
<organism evidence="3 4">
    <name type="scientific">Cyclostephanos tholiformis</name>
    <dbReference type="NCBI Taxonomy" id="382380"/>
    <lineage>
        <taxon>Eukaryota</taxon>
        <taxon>Sar</taxon>
        <taxon>Stramenopiles</taxon>
        <taxon>Ochrophyta</taxon>
        <taxon>Bacillariophyta</taxon>
        <taxon>Coscinodiscophyceae</taxon>
        <taxon>Thalassiosirophycidae</taxon>
        <taxon>Stephanodiscales</taxon>
        <taxon>Stephanodiscaceae</taxon>
        <taxon>Cyclostephanos</taxon>
    </lineage>
</organism>
<dbReference type="Proteomes" id="UP001530377">
    <property type="component" value="Unassembled WGS sequence"/>
</dbReference>
<keyword evidence="4" id="KW-1185">Reference proteome</keyword>
<proteinExistence type="predicted"/>
<evidence type="ECO:0000256" key="2">
    <source>
        <dbReference type="SAM" id="MobiDB-lite"/>
    </source>
</evidence>
<reference evidence="3 4" key="1">
    <citation type="submission" date="2024-10" db="EMBL/GenBank/DDBJ databases">
        <title>Updated reference genomes for cyclostephanoid diatoms.</title>
        <authorList>
            <person name="Roberts W.R."/>
            <person name="Alverson A.J."/>
        </authorList>
    </citation>
    <scope>NUCLEOTIDE SEQUENCE [LARGE SCALE GENOMIC DNA]</scope>
    <source>
        <strain evidence="3 4">AJA228-03</strain>
    </source>
</reference>
<sequence>MDGVTGGPPNDAANKRFFFAAPRLAVVDGTHLCLLPSPSPLPRAAAVVDGGEENAGGGDKKRRRVRPPRREGIVCDDNNDDDYAVHVPALPLSSLMDVVGDTFIPHFSSWTDIDDDGKGDGDGNVDGLVDIDATPDKSSSTISTTEIIRLRASDLRYISGNNDYQNNNMCNDDGGGRLVHSTDIEGLDMSNSSSSFSSSLVASTSLRIFASGECMMEGGSTMSLVVGDDLGRRRLEVALPTLDDPVDVGRNSSSCHRASHANERAARNRRSRIYGGEMYGISRSDEDGDFYDGVDHDDDDDEYDDVPSSSIEVHGAGSCLVHDFLGIAGLEQCLVLPRIEILDDGRGFKPSMFFPSTDVVDIIDVTEIRQRGELLMFVLENSFMTDGVGMLLSDRTRRNLAMATTNTTTTCIDVRDCVAASIVMPPLDISMRGVPTTTTTGNHDYGVKRSPSSASTRILTKGIPVMATELSTTKSREVDPPPPPWLNAIARTIEHRLGEEAREAEQFAGSIEAGRDLVNMGRRAIHLAYSSPRLNPLEAGGRPNDEPVIERLRYGVRPRRSDEICGGISATLDFEFDVTMGRQGDDGSTGGDLSPPALDVLHNFHLSCSLASIDRRPPQSLDTLSTSMTATPTNIRTICGVVPTLRPGDCVTILASVLLADIQMCTDEFLGTPPPTVDISIQGLWTDGDDATSRRKNSGLDPANEAKRRGVVLCLLRVPSEMLYLGPPITSPRSGRWIQHEVDFVLDSQQRDARCSRPKPNAIFEYLQPRTIAIDRSGDSSCMQNLEMWKRFVSTLNASVGGNSFVDLHCVRGDPKLKLVIFGSNPEERAVTVKHVLNSLPESAKLINENSEKKENVRALLASLKKEADALNRHRASPSGEITPDLIAEIAALQSDTDGIASTFKQGWI</sequence>
<evidence type="ECO:0000256" key="1">
    <source>
        <dbReference type="SAM" id="Coils"/>
    </source>
</evidence>
<protein>
    <submittedName>
        <fullName evidence="3">Uncharacterized protein</fullName>
    </submittedName>
</protein>
<feature type="region of interest" description="Disordered" evidence="2">
    <location>
        <begin position="49"/>
        <end position="72"/>
    </location>
</feature>
<evidence type="ECO:0000313" key="4">
    <source>
        <dbReference type="Proteomes" id="UP001530377"/>
    </source>
</evidence>
<dbReference type="AlphaFoldDB" id="A0ABD3SGJ7"/>
<gene>
    <name evidence="3" type="ORF">ACHAXA_002916</name>
</gene>
<feature type="coiled-coil region" evidence="1">
    <location>
        <begin position="847"/>
        <end position="874"/>
    </location>
</feature>